<feature type="transmembrane region" description="Helical" evidence="7">
    <location>
        <begin position="314"/>
        <end position="347"/>
    </location>
</feature>
<feature type="transmembrane region" description="Helical" evidence="7">
    <location>
        <begin position="359"/>
        <end position="379"/>
    </location>
</feature>
<protein>
    <submittedName>
        <fullName evidence="9">Tripartite ATP-independent transporter DctM subunit</fullName>
    </submittedName>
</protein>
<feature type="transmembrane region" description="Helical" evidence="7">
    <location>
        <begin position="169"/>
        <end position="191"/>
    </location>
</feature>
<comment type="caution">
    <text evidence="9">The sequence shown here is derived from an EMBL/GenBank/DDBJ whole genome shotgun (WGS) entry which is preliminary data.</text>
</comment>
<keyword evidence="6 7" id="KW-0472">Membrane</keyword>
<gene>
    <name evidence="9" type="ORF">DFR79_104151</name>
</gene>
<evidence type="ECO:0000256" key="5">
    <source>
        <dbReference type="ARBA" id="ARBA00022989"/>
    </source>
</evidence>
<dbReference type="Pfam" id="PF06808">
    <property type="entry name" value="DctM"/>
    <property type="match status" value="1"/>
</dbReference>
<dbReference type="EMBL" id="SNWX01000004">
    <property type="protein sequence ID" value="TDO94185.1"/>
    <property type="molecule type" value="Genomic_DNA"/>
</dbReference>
<comment type="subcellular location">
    <subcellularLocation>
        <location evidence="1">Cell inner membrane</location>
        <topology evidence="1">Multi-pass membrane protein</topology>
    </subcellularLocation>
</comment>
<evidence type="ECO:0000256" key="6">
    <source>
        <dbReference type="ARBA" id="ARBA00023136"/>
    </source>
</evidence>
<dbReference type="GO" id="GO:0005886">
    <property type="term" value="C:plasma membrane"/>
    <property type="evidence" value="ECO:0007669"/>
    <property type="project" value="UniProtKB-SubCell"/>
</dbReference>
<keyword evidence="3" id="KW-0997">Cell inner membrane</keyword>
<feature type="transmembrane region" description="Helical" evidence="7">
    <location>
        <begin position="399"/>
        <end position="425"/>
    </location>
</feature>
<dbReference type="NCBIfam" id="TIGR00786">
    <property type="entry name" value="dctM"/>
    <property type="match status" value="1"/>
</dbReference>
<keyword evidence="2" id="KW-1003">Cell membrane</keyword>
<dbReference type="InterPro" id="IPR010656">
    <property type="entry name" value="DctM"/>
</dbReference>
<accession>A0A4R6M0W8</accession>
<feature type="transmembrane region" description="Helical" evidence="7">
    <location>
        <begin position="6"/>
        <end position="30"/>
    </location>
</feature>
<reference evidence="9 10" key="1">
    <citation type="submission" date="2019-03" db="EMBL/GenBank/DDBJ databases">
        <title>Subsurface microbial communities from deep shales in Ohio and West Virginia, USA.</title>
        <authorList>
            <person name="Wrighton K."/>
        </authorList>
    </citation>
    <scope>NUCLEOTIDE SEQUENCE [LARGE SCALE GENOMIC DNA]</scope>
    <source>
        <strain evidence="9 10">MA284_T2</strain>
    </source>
</reference>
<evidence type="ECO:0000256" key="2">
    <source>
        <dbReference type="ARBA" id="ARBA00022475"/>
    </source>
</evidence>
<proteinExistence type="predicted"/>
<dbReference type="PIRSF" id="PIRSF006066">
    <property type="entry name" value="HI0050"/>
    <property type="match status" value="1"/>
</dbReference>
<evidence type="ECO:0000313" key="9">
    <source>
        <dbReference type="EMBL" id="TDO94185.1"/>
    </source>
</evidence>
<name>A0A4R6M0W8_9FIRM</name>
<dbReference type="GO" id="GO:0022857">
    <property type="term" value="F:transmembrane transporter activity"/>
    <property type="evidence" value="ECO:0007669"/>
    <property type="project" value="TreeGrafter"/>
</dbReference>
<keyword evidence="5 7" id="KW-1133">Transmembrane helix</keyword>
<dbReference type="OrthoDB" id="9772674at2"/>
<dbReference type="AlphaFoldDB" id="A0A4R6M0W8"/>
<organism evidence="9 10">
    <name type="scientific">Halanaerobium saccharolyticum</name>
    <dbReference type="NCBI Taxonomy" id="43595"/>
    <lineage>
        <taxon>Bacteria</taxon>
        <taxon>Bacillati</taxon>
        <taxon>Bacillota</taxon>
        <taxon>Clostridia</taxon>
        <taxon>Halanaerobiales</taxon>
        <taxon>Halanaerobiaceae</taxon>
        <taxon>Halanaerobium</taxon>
    </lineage>
</organism>
<evidence type="ECO:0000256" key="1">
    <source>
        <dbReference type="ARBA" id="ARBA00004429"/>
    </source>
</evidence>
<feature type="transmembrane region" description="Helical" evidence="7">
    <location>
        <begin position="132"/>
        <end position="157"/>
    </location>
</feature>
<feature type="transmembrane region" description="Helical" evidence="7">
    <location>
        <begin position="240"/>
        <end position="259"/>
    </location>
</feature>
<evidence type="ECO:0000259" key="8">
    <source>
        <dbReference type="Pfam" id="PF06808"/>
    </source>
</evidence>
<dbReference type="PANTHER" id="PTHR33362:SF4">
    <property type="entry name" value="2,3-DIKETO-L-GULONATE TRAP TRANSPORTER LARGE PERMEASE PROTEIN YIAN"/>
    <property type="match status" value="1"/>
</dbReference>
<evidence type="ECO:0000256" key="4">
    <source>
        <dbReference type="ARBA" id="ARBA00022692"/>
    </source>
</evidence>
<feature type="transmembrane region" description="Helical" evidence="7">
    <location>
        <begin position="271"/>
        <end position="294"/>
    </location>
</feature>
<feature type="transmembrane region" description="Helical" evidence="7">
    <location>
        <begin position="212"/>
        <end position="234"/>
    </location>
</feature>
<dbReference type="InterPro" id="IPR004681">
    <property type="entry name" value="TRAP_DctM"/>
</dbReference>
<dbReference type="PANTHER" id="PTHR33362">
    <property type="entry name" value="SIALIC ACID TRAP TRANSPORTER PERMEASE PROTEIN SIAT-RELATED"/>
    <property type="match status" value="1"/>
</dbReference>
<feature type="domain" description="TRAP C4-dicarboxylate transport system permease DctM subunit" evidence="8">
    <location>
        <begin position="5"/>
        <end position="416"/>
    </location>
</feature>
<feature type="transmembrane region" description="Helical" evidence="7">
    <location>
        <begin position="51"/>
        <end position="67"/>
    </location>
</feature>
<sequence length="426" mass="46301">MLEVIIIFAIFLMMGMPVAFAIGISGFFFFMQEPALPYTMPVQLVLSETQSFTLLAIPMFMLAGNLLNNTGITTRLLDLASVLAGHLYGTLAQVTVVLSTLMGGVSGSAIADSSMQARILGPDMTKQGYKKGYSAAIIGFSALICIAVPPGIGLVLYGNIGEISIGRLFTGGIVPGLMMMAFLMAAVTITARKKGYTPEREKMASIDEIIPTFIKSIWALLFPVILIVGLRFGLMTPSEAGSFAAVYAIAIGVFIYRELSWQRFIDSVRDTIGDVGMIIFLISLSSLFSYGIVWDRIPVILTNFLLNISDSPQIIFLIILTFLFFLGMFIDSTVIILLLTSILVPVITRIGIDPVHFGVVMVITCAMGLLTPPVGVAMYSVCSVMECSVGEYMKESYPFLLALFAVIILLVFFPQLVIFLPNLIFN</sequence>
<evidence type="ECO:0000313" key="10">
    <source>
        <dbReference type="Proteomes" id="UP000295064"/>
    </source>
</evidence>
<evidence type="ECO:0000256" key="3">
    <source>
        <dbReference type="ARBA" id="ARBA00022519"/>
    </source>
</evidence>
<evidence type="ECO:0000256" key="7">
    <source>
        <dbReference type="SAM" id="Phobius"/>
    </source>
</evidence>
<dbReference type="RefSeq" id="WP_133514299.1">
    <property type="nucleotide sequence ID" value="NZ_SNWX01000004.1"/>
</dbReference>
<keyword evidence="4 7" id="KW-0812">Transmembrane</keyword>
<dbReference type="Proteomes" id="UP000295064">
    <property type="component" value="Unassembled WGS sequence"/>
</dbReference>